<dbReference type="Gene3D" id="3.90.1150.10">
    <property type="entry name" value="Aspartate Aminotransferase, domain 1"/>
    <property type="match status" value="1"/>
</dbReference>
<dbReference type="PANTHER" id="PTHR46101:SF2">
    <property type="entry name" value="SERINE DECARBOXYLASE"/>
    <property type="match status" value="1"/>
</dbReference>
<evidence type="ECO:0000256" key="4">
    <source>
        <dbReference type="ARBA" id="ARBA00022898"/>
    </source>
</evidence>
<evidence type="ECO:0000256" key="1">
    <source>
        <dbReference type="ARBA" id="ARBA00001933"/>
    </source>
</evidence>
<evidence type="ECO:0000256" key="7">
    <source>
        <dbReference type="RuleBase" id="RU000382"/>
    </source>
</evidence>
<dbReference type="GO" id="GO:0019752">
    <property type="term" value="P:carboxylic acid metabolic process"/>
    <property type="evidence" value="ECO:0007669"/>
    <property type="project" value="InterPro"/>
</dbReference>
<evidence type="ECO:0000313" key="9">
    <source>
        <dbReference type="Proteomes" id="UP000540423"/>
    </source>
</evidence>
<keyword evidence="4 6" id="KW-0663">Pyridoxal phosphate</keyword>
<evidence type="ECO:0000256" key="5">
    <source>
        <dbReference type="ARBA" id="ARBA00023239"/>
    </source>
</evidence>
<accession>A0A7X0LTP1</accession>
<evidence type="ECO:0000256" key="3">
    <source>
        <dbReference type="ARBA" id="ARBA00022793"/>
    </source>
</evidence>
<keyword evidence="3" id="KW-0210">Decarboxylase</keyword>
<dbReference type="Pfam" id="PF00282">
    <property type="entry name" value="Pyridoxal_deC"/>
    <property type="match status" value="1"/>
</dbReference>
<dbReference type="GO" id="GO:0004398">
    <property type="term" value="F:histidine decarboxylase activity"/>
    <property type="evidence" value="ECO:0007669"/>
    <property type="project" value="UniProtKB-EC"/>
</dbReference>
<comment type="similarity">
    <text evidence="2 7">Belongs to the group II decarboxylase family.</text>
</comment>
<dbReference type="Gene3D" id="3.40.640.10">
    <property type="entry name" value="Type I PLP-dependent aspartate aminotransferase-like (Major domain)"/>
    <property type="match status" value="1"/>
</dbReference>
<dbReference type="InterPro" id="IPR015424">
    <property type="entry name" value="PyrdxlP-dep_Trfase"/>
</dbReference>
<proteinExistence type="inferred from homology"/>
<protein>
    <submittedName>
        <fullName evidence="8">Histidine decarboxylase</fullName>
        <ecNumber evidence="8">4.1.1.22</ecNumber>
    </submittedName>
</protein>
<comment type="cofactor">
    <cofactor evidence="1 6 7">
        <name>pyridoxal 5'-phosphate</name>
        <dbReference type="ChEBI" id="CHEBI:597326"/>
    </cofactor>
</comment>
<dbReference type="AlphaFoldDB" id="A0A7X0LTP1"/>
<dbReference type="InterPro" id="IPR002129">
    <property type="entry name" value="PyrdxlP-dep_de-COase"/>
</dbReference>
<dbReference type="InterPro" id="IPR015421">
    <property type="entry name" value="PyrdxlP-dep_Trfase_major"/>
</dbReference>
<sequence>MIGDRPRSPDGLRADRALLEEIAAQMDEARFQSVGAPVNLDFDYRHLAPFLAVHANNAGSPCGTSEYRLHTKHFERAVVDFFAHLAKAPPDTTFGYVTNGGTDSNLFGVFVGRERHPDAVLYASEDVHYSVPKIARLLRMDFVPVATNQHGSMDPHALETVCRQKGGAAVVVVTVGSTGTGAIDDLPGIRRALASAGIARTHLHADAAFGGLLAALAPRPVPWAFADGVDSVAISGHKMIGSPIPCGIVLANSTHVEEIRVPGAAVGADDDTISGSRDALSPLLLWHELRRLGREGLTDRVHECLRVAEYAAQRLEACGRNPSHLAGTNTVLFDAPSEELCDRWHLFRQNKRAHMVTMPHVSEELIDRLCADLASETGQLP</sequence>
<dbReference type="InterPro" id="IPR051151">
    <property type="entry name" value="Group_II_Decarboxylase"/>
</dbReference>
<reference evidence="8 9" key="1">
    <citation type="submission" date="2020-08" db="EMBL/GenBank/DDBJ databases">
        <title>Genomic Encyclopedia of Type Strains, Phase IV (KMG-IV): sequencing the most valuable type-strain genomes for metagenomic binning, comparative biology and taxonomic classification.</title>
        <authorList>
            <person name="Goeker M."/>
        </authorList>
    </citation>
    <scope>NUCLEOTIDE SEQUENCE [LARGE SCALE GENOMIC DNA]</scope>
    <source>
        <strain evidence="8 9">DSM 40141</strain>
    </source>
</reference>
<dbReference type="GO" id="GO:0004058">
    <property type="term" value="F:aromatic-L-amino-acid decarboxylase activity"/>
    <property type="evidence" value="ECO:0007669"/>
    <property type="project" value="UniProtKB-ARBA"/>
</dbReference>
<dbReference type="EMBL" id="JACHEM010000025">
    <property type="protein sequence ID" value="MBB6439619.1"/>
    <property type="molecule type" value="Genomic_DNA"/>
</dbReference>
<keyword evidence="5 7" id="KW-0456">Lyase</keyword>
<dbReference type="EC" id="4.1.1.22" evidence="8"/>
<dbReference type="PANTHER" id="PTHR46101">
    <property type="match status" value="1"/>
</dbReference>
<dbReference type="InterPro" id="IPR015422">
    <property type="entry name" value="PyrdxlP-dep_Trfase_small"/>
</dbReference>
<feature type="modified residue" description="N6-(pyridoxal phosphate)lysine" evidence="6">
    <location>
        <position position="238"/>
    </location>
</feature>
<evidence type="ECO:0000313" key="8">
    <source>
        <dbReference type="EMBL" id="MBB6439619.1"/>
    </source>
</evidence>
<evidence type="ECO:0000256" key="6">
    <source>
        <dbReference type="PIRSR" id="PIRSR602129-50"/>
    </source>
</evidence>
<comment type="caution">
    <text evidence="8">The sequence shown here is derived from an EMBL/GenBank/DDBJ whole genome shotgun (WGS) entry which is preliminary data.</text>
</comment>
<gene>
    <name evidence="8" type="ORF">HNQ79_006131</name>
</gene>
<keyword evidence="9" id="KW-1185">Reference proteome</keyword>
<dbReference type="RefSeq" id="WP_185036156.1">
    <property type="nucleotide sequence ID" value="NZ_BNBN01000020.1"/>
</dbReference>
<dbReference type="SUPFAM" id="SSF53383">
    <property type="entry name" value="PLP-dependent transferases"/>
    <property type="match status" value="1"/>
</dbReference>
<name>A0A7X0LTP1_9ACTN</name>
<evidence type="ECO:0000256" key="2">
    <source>
        <dbReference type="ARBA" id="ARBA00009533"/>
    </source>
</evidence>
<dbReference type="Proteomes" id="UP000540423">
    <property type="component" value="Unassembled WGS sequence"/>
</dbReference>
<organism evidence="8 9">
    <name type="scientific">Streptomyces candidus</name>
    <dbReference type="NCBI Taxonomy" id="67283"/>
    <lineage>
        <taxon>Bacteria</taxon>
        <taxon>Bacillati</taxon>
        <taxon>Actinomycetota</taxon>
        <taxon>Actinomycetes</taxon>
        <taxon>Kitasatosporales</taxon>
        <taxon>Streptomycetaceae</taxon>
        <taxon>Streptomyces</taxon>
    </lineage>
</organism>
<dbReference type="GO" id="GO:0030170">
    <property type="term" value="F:pyridoxal phosphate binding"/>
    <property type="evidence" value="ECO:0007669"/>
    <property type="project" value="InterPro"/>
</dbReference>
<dbReference type="NCBIfam" id="NF002748">
    <property type="entry name" value="PRK02769.1"/>
    <property type="match status" value="1"/>
</dbReference>